<accession>A0A5J4PS24</accession>
<keyword evidence="2" id="KW-0031">Aminopeptidase</keyword>
<feature type="non-terminal residue" evidence="2">
    <location>
        <position position="1"/>
    </location>
</feature>
<protein>
    <submittedName>
        <fullName evidence="2">Dipeptidyl aminopeptidase 4</fullName>
        <ecNumber evidence="2">3.4.14.5</ecNumber>
    </submittedName>
</protein>
<dbReference type="SUPFAM" id="SSF53474">
    <property type="entry name" value="alpha/beta-Hydrolases"/>
    <property type="match status" value="1"/>
</dbReference>
<dbReference type="InterPro" id="IPR050278">
    <property type="entry name" value="Serine_Prot_S9B/DPPIV"/>
</dbReference>
<dbReference type="AlphaFoldDB" id="A0A5J4PS24"/>
<comment type="caution">
    <text evidence="2">The sequence shown here is derived from an EMBL/GenBank/DDBJ whole genome shotgun (WGS) entry which is preliminary data.</text>
</comment>
<dbReference type="EC" id="3.4.14.5" evidence="2"/>
<dbReference type="Pfam" id="PF00326">
    <property type="entry name" value="Peptidase_S9"/>
    <property type="match status" value="1"/>
</dbReference>
<dbReference type="InterPro" id="IPR029058">
    <property type="entry name" value="AB_hydrolase_fold"/>
</dbReference>
<feature type="domain" description="Peptidase S9 prolyl oligopeptidase catalytic" evidence="1">
    <location>
        <begin position="3"/>
        <end position="90"/>
    </location>
</feature>
<organism evidence="2">
    <name type="scientific">termite gut metagenome</name>
    <dbReference type="NCBI Taxonomy" id="433724"/>
    <lineage>
        <taxon>unclassified sequences</taxon>
        <taxon>metagenomes</taxon>
        <taxon>organismal metagenomes</taxon>
    </lineage>
</organism>
<keyword evidence="2" id="KW-0378">Hydrolase</keyword>
<evidence type="ECO:0000259" key="1">
    <source>
        <dbReference type="Pfam" id="PF00326"/>
    </source>
</evidence>
<dbReference type="GO" id="GO:0008239">
    <property type="term" value="F:dipeptidyl-peptidase activity"/>
    <property type="evidence" value="ECO:0007669"/>
    <property type="project" value="UniProtKB-EC"/>
</dbReference>
<proteinExistence type="predicted"/>
<dbReference type="GO" id="GO:0008236">
    <property type="term" value="F:serine-type peptidase activity"/>
    <property type="evidence" value="ECO:0007669"/>
    <property type="project" value="InterPro"/>
</dbReference>
<dbReference type="Gene3D" id="3.40.50.1820">
    <property type="entry name" value="alpha/beta hydrolase"/>
    <property type="match status" value="1"/>
</dbReference>
<dbReference type="PANTHER" id="PTHR11731">
    <property type="entry name" value="PROTEASE FAMILY S9B,C DIPEPTIDYL-PEPTIDASE IV-RELATED"/>
    <property type="match status" value="1"/>
</dbReference>
<dbReference type="InterPro" id="IPR001375">
    <property type="entry name" value="Peptidase_S9_cat"/>
</dbReference>
<gene>
    <name evidence="2" type="ORF">EZS27_037320</name>
</gene>
<dbReference type="PANTHER" id="PTHR11731:SF193">
    <property type="entry name" value="DIPEPTIDYL PEPTIDASE 9"/>
    <property type="match status" value="1"/>
</dbReference>
<reference evidence="2" key="1">
    <citation type="submission" date="2019-03" db="EMBL/GenBank/DDBJ databases">
        <title>Single cell metagenomics reveals metabolic interactions within the superorganism composed of flagellate Streblomastix strix and complex community of Bacteroidetes bacteria on its surface.</title>
        <authorList>
            <person name="Treitli S.C."/>
            <person name="Kolisko M."/>
            <person name="Husnik F."/>
            <person name="Keeling P."/>
            <person name="Hampl V."/>
        </authorList>
    </citation>
    <scope>NUCLEOTIDE SEQUENCE</scope>
    <source>
        <strain evidence="2">STM</strain>
    </source>
</reference>
<sequence>MRTPQENAEGYKAASVFTHVDNLNGRLLIVHGTADDNVHVQNTIEYSEKLVQTNKQFEMQLYNNRDHGISGGNTRLHLFTRLTEFFTENL</sequence>
<dbReference type="GO" id="GO:0004177">
    <property type="term" value="F:aminopeptidase activity"/>
    <property type="evidence" value="ECO:0007669"/>
    <property type="project" value="UniProtKB-KW"/>
</dbReference>
<dbReference type="EMBL" id="SNRY01006876">
    <property type="protein sequence ID" value="KAA6311581.1"/>
    <property type="molecule type" value="Genomic_DNA"/>
</dbReference>
<dbReference type="GO" id="GO:0006508">
    <property type="term" value="P:proteolysis"/>
    <property type="evidence" value="ECO:0007669"/>
    <property type="project" value="InterPro"/>
</dbReference>
<evidence type="ECO:0000313" key="2">
    <source>
        <dbReference type="EMBL" id="KAA6311581.1"/>
    </source>
</evidence>
<keyword evidence="2" id="KW-0645">Protease</keyword>
<name>A0A5J4PS24_9ZZZZ</name>